<dbReference type="Proteomes" id="UP000585050">
    <property type="component" value="Unassembled WGS sequence"/>
</dbReference>
<dbReference type="EMBL" id="JABAIL010000016">
    <property type="protein sequence ID" value="NLR94872.1"/>
    <property type="molecule type" value="Genomic_DNA"/>
</dbReference>
<keyword evidence="1" id="KW-0472">Membrane</keyword>
<gene>
    <name evidence="2" type="ORF">HGP29_26945</name>
</gene>
<dbReference type="AlphaFoldDB" id="A0A7X8SR45"/>
<name>A0A7X8SR45_9BACT</name>
<accession>A0A7X8SR45</accession>
<organism evidence="2 3">
    <name type="scientific">Flammeovirga agarivorans</name>
    <dbReference type="NCBI Taxonomy" id="2726742"/>
    <lineage>
        <taxon>Bacteria</taxon>
        <taxon>Pseudomonadati</taxon>
        <taxon>Bacteroidota</taxon>
        <taxon>Cytophagia</taxon>
        <taxon>Cytophagales</taxon>
        <taxon>Flammeovirgaceae</taxon>
        <taxon>Flammeovirga</taxon>
    </lineage>
</organism>
<dbReference type="RefSeq" id="WP_168885581.1">
    <property type="nucleotide sequence ID" value="NZ_JABAIL010000016.1"/>
</dbReference>
<reference evidence="2 3" key="1">
    <citation type="submission" date="2020-04" db="EMBL/GenBank/DDBJ databases">
        <title>Flammeovirga sp. SR4, a novel species isolated from seawater.</title>
        <authorList>
            <person name="Wang X."/>
        </authorList>
    </citation>
    <scope>NUCLEOTIDE SEQUENCE [LARGE SCALE GENOMIC DNA]</scope>
    <source>
        <strain evidence="2 3">SR4</strain>
    </source>
</reference>
<proteinExistence type="predicted"/>
<evidence type="ECO:0000313" key="3">
    <source>
        <dbReference type="Proteomes" id="UP000585050"/>
    </source>
</evidence>
<evidence type="ECO:0000313" key="2">
    <source>
        <dbReference type="EMBL" id="NLR94872.1"/>
    </source>
</evidence>
<keyword evidence="1" id="KW-1133">Transmembrane helix</keyword>
<evidence type="ECO:0000256" key="1">
    <source>
        <dbReference type="SAM" id="Phobius"/>
    </source>
</evidence>
<sequence length="199" mass="21698">MATVIVKSHFRKKSGGGVAVIKSHKRSTKQRLSSAISATKKFAKKHKGKLAIGGAILGSAAAGALAYNKGWINLKRDGANADHLMEGSKQVAKRNTSKGKSSNSLTWMDGGYRKRKYLRNSDMYAQKVIGLDSNNISSYKNSVGKISSDDLKNVKAINAAVKSGKMDRSEAASYVGNIFKNRKDARLTARNKPRKIRKR</sequence>
<keyword evidence="1" id="KW-0812">Transmembrane</keyword>
<feature type="transmembrane region" description="Helical" evidence="1">
    <location>
        <begin position="50"/>
        <end position="67"/>
    </location>
</feature>
<protein>
    <submittedName>
        <fullName evidence="2">Uncharacterized protein</fullName>
    </submittedName>
</protein>
<comment type="caution">
    <text evidence="2">The sequence shown here is derived from an EMBL/GenBank/DDBJ whole genome shotgun (WGS) entry which is preliminary data.</text>
</comment>
<keyword evidence="3" id="KW-1185">Reference proteome</keyword>